<comment type="subcellular location">
    <subcellularLocation>
        <location evidence="1">Cell envelope</location>
    </subcellularLocation>
    <subcellularLocation>
        <location evidence="2">Cell outer membrane</location>
    </subcellularLocation>
    <subcellularLocation>
        <location evidence="3">Secreted</location>
    </subcellularLocation>
</comment>
<evidence type="ECO:0000256" key="7">
    <source>
        <dbReference type="ARBA" id="ARBA00023237"/>
    </source>
</evidence>
<evidence type="ECO:0000313" key="8">
    <source>
        <dbReference type="EMBL" id="GAX83002.1"/>
    </source>
</evidence>
<evidence type="ECO:0000256" key="1">
    <source>
        <dbReference type="ARBA" id="ARBA00004196"/>
    </source>
</evidence>
<evidence type="ECO:0000256" key="5">
    <source>
        <dbReference type="ARBA" id="ARBA00022729"/>
    </source>
</evidence>
<dbReference type="SUPFAM" id="SSF51126">
    <property type="entry name" value="Pectin lyase-like"/>
    <property type="match status" value="1"/>
</dbReference>
<keyword evidence="5" id="KW-0732">Signal</keyword>
<keyword evidence="4" id="KW-0964">Secreted</keyword>
<evidence type="ECO:0000256" key="2">
    <source>
        <dbReference type="ARBA" id="ARBA00004442"/>
    </source>
</evidence>
<dbReference type="NCBIfam" id="TIGR01376">
    <property type="entry name" value="POMP_repeat"/>
    <property type="match status" value="1"/>
</dbReference>
<reference evidence="8 9" key="1">
    <citation type="submission" date="2017-08" db="EMBL/GenBank/DDBJ databases">
        <title>Acidophilic green algal genome provides insights into adaptation to an acidic environment.</title>
        <authorList>
            <person name="Hirooka S."/>
            <person name="Hirose Y."/>
            <person name="Kanesaki Y."/>
            <person name="Higuchi S."/>
            <person name="Fujiwara T."/>
            <person name="Onuma R."/>
            <person name="Era A."/>
            <person name="Ohbayashi R."/>
            <person name="Uzuka A."/>
            <person name="Nozaki H."/>
            <person name="Yoshikawa H."/>
            <person name="Miyagishima S.Y."/>
        </authorList>
    </citation>
    <scope>NUCLEOTIDE SEQUENCE [LARGE SCALE GENOMIC DNA]</scope>
    <source>
        <strain evidence="8 9">NIES-2499</strain>
    </source>
</reference>
<dbReference type="EMBL" id="BEGY01000090">
    <property type="protein sequence ID" value="GAX83002.1"/>
    <property type="molecule type" value="Genomic_DNA"/>
</dbReference>
<dbReference type="Proteomes" id="UP000232323">
    <property type="component" value="Unassembled WGS sequence"/>
</dbReference>
<keyword evidence="6" id="KW-0472">Membrane</keyword>
<gene>
    <name evidence="8" type="ORF">CEUSTIGMA_g10429.t1</name>
</gene>
<comment type="caution">
    <text evidence="8">The sequence shown here is derived from an EMBL/GenBank/DDBJ whole genome shotgun (WGS) entry which is preliminary data.</text>
</comment>
<protein>
    <recommendedName>
        <fullName evidence="10">Right handed beta helix domain-containing protein</fullName>
    </recommendedName>
</protein>
<dbReference type="OrthoDB" id="10639833at2759"/>
<evidence type="ECO:0000256" key="6">
    <source>
        <dbReference type="ARBA" id="ARBA00023136"/>
    </source>
</evidence>
<proteinExistence type="predicted"/>
<evidence type="ECO:0000256" key="3">
    <source>
        <dbReference type="ARBA" id="ARBA00004613"/>
    </source>
</evidence>
<evidence type="ECO:0000256" key="4">
    <source>
        <dbReference type="ARBA" id="ARBA00022525"/>
    </source>
</evidence>
<organism evidence="8 9">
    <name type="scientific">Chlamydomonas eustigma</name>
    <dbReference type="NCBI Taxonomy" id="1157962"/>
    <lineage>
        <taxon>Eukaryota</taxon>
        <taxon>Viridiplantae</taxon>
        <taxon>Chlorophyta</taxon>
        <taxon>core chlorophytes</taxon>
        <taxon>Chlorophyceae</taxon>
        <taxon>CS clade</taxon>
        <taxon>Chlamydomonadales</taxon>
        <taxon>Chlamydomonadaceae</taxon>
        <taxon>Chlamydomonas</taxon>
    </lineage>
</organism>
<keyword evidence="7" id="KW-0998">Cell outer membrane</keyword>
<evidence type="ECO:0000313" key="9">
    <source>
        <dbReference type="Proteomes" id="UP000232323"/>
    </source>
</evidence>
<keyword evidence="9" id="KW-1185">Reference proteome</keyword>
<dbReference type="InterPro" id="IPR003368">
    <property type="entry name" value="POMP_repeat"/>
</dbReference>
<dbReference type="InterPro" id="IPR011050">
    <property type="entry name" value="Pectin_lyase_fold/virulence"/>
</dbReference>
<dbReference type="Pfam" id="PF02415">
    <property type="entry name" value="Chlam_PMP"/>
    <property type="match status" value="1"/>
</dbReference>
<evidence type="ECO:0008006" key="10">
    <source>
        <dbReference type="Google" id="ProtNLM"/>
    </source>
</evidence>
<dbReference type="GO" id="GO:0005576">
    <property type="term" value="C:extracellular region"/>
    <property type="evidence" value="ECO:0007669"/>
    <property type="project" value="UniProtKB-SubCell"/>
</dbReference>
<name>A0A250XJB0_9CHLO</name>
<sequence>MFSEFSKSMKTVIDCLGDGSSNLPLFNGSVISFTWFRNCTSTALVVSGNSAIMPGSPSSSSSAINAIFMVTLSNCLFTGNIGQLGGAIRVESGALVTILDSIFIGNSAINGGAIYVSSGGSLVSVSDIVFEGNGNGASSSFGGAIYVSTGGCMAQASGSSFSRSNGGGIGLAKVELCTLMLLPAASF</sequence>
<dbReference type="AlphaFoldDB" id="A0A250XJB0"/>
<accession>A0A250XJB0</accession>